<evidence type="ECO:0000313" key="2">
    <source>
        <dbReference type="EMBL" id="CAF5141980.1"/>
    </source>
</evidence>
<organism evidence="2 3">
    <name type="scientific">Rotaria magnacalcarata</name>
    <dbReference type="NCBI Taxonomy" id="392030"/>
    <lineage>
        <taxon>Eukaryota</taxon>
        <taxon>Metazoa</taxon>
        <taxon>Spiralia</taxon>
        <taxon>Gnathifera</taxon>
        <taxon>Rotifera</taxon>
        <taxon>Eurotatoria</taxon>
        <taxon>Bdelloidea</taxon>
        <taxon>Philodinida</taxon>
        <taxon>Philodinidae</taxon>
        <taxon>Rotaria</taxon>
    </lineage>
</organism>
<dbReference type="PANTHER" id="PTHR16166:SF141">
    <property type="entry name" value="INTERMEMBRANE LIPID TRANSFER PROTEIN VPS13D"/>
    <property type="match status" value="1"/>
</dbReference>
<dbReference type="InterPro" id="IPR056748">
    <property type="entry name" value="VPS13-like_C"/>
</dbReference>
<sequence>MKGVAKGIVGTVSKPMVGILDFANGLAMAVKEGARSSNTITKSRIRTTRCPTNIYGLLQPYSAFDANGQCLLYQMNKGDLTERYITRITVSQKPANAVSRRGLDNVNDDEYAVDQRDCFMHAMITSQRVIIYRTETNQDETDYEITEVYDYSAVSNVVVIDDDNHRPYVEFVHSQSN</sequence>
<dbReference type="InterPro" id="IPR026847">
    <property type="entry name" value="VPS13"/>
</dbReference>
<protein>
    <recommendedName>
        <fullName evidence="1">Intermembrane lipid transfer protein VPS13-like C-terminal domain-containing protein</fullName>
    </recommendedName>
</protein>
<comment type="caution">
    <text evidence="2">The sequence shown here is derived from an EMBL/GenBank/DDBJ whole genome shotgun (WGS) entry which is preliminary data.</text>
</comment>
<gene>
    <name evidence="2" type="ORF">BYL167_LOCUS70345</name>
</gene>
<dbReference type="GO" id="GO:0045053">
    <property type="term" value="P:protein retention in Golgi apparatus"/>
    <property type="evidence" value="ECO:0007669"/>
    <property type="project" value="TreeGrafter"/>
</dbReference>
<dbReference type="GO" id="GO:0007005">
    <property type="term" value="P:mitochondrion organization"/>
    <property type="evidence" value="ECO:0007669"/>
    <property type="project" value="TreeGrafter"/>
</dbReference>
<proteinExistence type="predicted"/>
<dbReference type="EMBL" id="CAJOBH010252544">
    <property type="protein sequence ID" value="CAF5141980.1"/>
    <property type="molecule type" value="Genomic_DNA"/>
</dbReference>
<dbReference type="Proteomes" id="UP000681967">
    <property type="component" value="Unassembled WGS sequence"/>
</dbReference>
<dbReference type="PANTHER" id="PTHR16166">
    <property type="entry name" value="VACUOLAR PROTEIN SORTING-ASSOCIATED PROTEIN VPS13"/>
    <property type="match status" value="1"/>
</dbReference>
<evidence type="ECO:0000259" key="1">
    <source>
        <dbReference type="Pfam" id="PF25037"/>
    </source>
</evidence>
<dbReference type="GO" id="GO:0006623">
    <property type="term" value="P:protein targeting to vacuole"/>
    <property type="evidence" value="ECO:0007669"/>
    <property type="project" value="TreeGrafter"/>
</dbReference>
<feature type="non-terminal residue" evidence="2">
    <location>
        <position position="1"/>
    </location>
</feature>
<name>A0A8S3FSY6_9BILA</name>
<evidence type="ECO:0000313" key="3">
    <source>
        <dbReference type="Proteomes" id="UP000681967"/>
    </source>
</evidence>
<accession>A0A8S3FSY6</accession>
<dbReference type="AlphaFoldDB" id="A0A8S3FSY6"/>
<reference evidence="2" key="1">
    <citation type="submission" date="2021-02" db="EMBL/GenBank/DDBJ databases">
        <authorList>
            <person name="Nowell W R."/>
        </authorList>
    </citation>
    <scope>NUCLEOTIDE SEQUENCE</scope>
</reference>
<dbReference type="Pfam" id="PF25037">
    <property type="entry name" value="VPS13_C"/>
    <property type="match status" value="1"/>
</dbReference>
<feature type="domain" description="Intermembrane lipid transfer protein VPS13-like C-terminal" evidence="1">
    <location>
        <begin position="46"/>
        <end position="93"/>
    </location>
</feature>